<dbReference type="OrthoDB" id="9791851at2"/>
<keyword evidence="1" id="KW-1133">Transmembrane helix</keyword>
<dbReference type="Proteomes" id="UP000001822">
    <property type="component" value="Chromosome"/>
</dbReference>
<reference evidence="2 3" key="1">
    <citation type="journal article" date="2007" name="Appl. Environ. Microbiol.">
        <title>Genome sequence of the cellulolytic gliding bacterium Cytophaga hutchinsonii.</title>
        <authorList>
            <person name="Xie G."/>
            <person name="Bruce D.C."/>
            <person name="Challacombe J.F."/>
            <person name="Chertkov O."/>
            <person name="Detter J.C."/>
            <person name="Gilna P."/>
            <person name="Han C.S."/>
            <person name="Lucas S."/>
            <person name="Misra M."/>
            <person name="Myers G.L."/>
            <person name="Richardson P."/>
            <person name="Tapia R."/>
            <person name="Thayer N."/>
            <person name="Thompson L.S."/>
            <person name="Brettin T.S."/>
            <person name="Henrissat B."/>
            <person name="Wilson D.B."/>
            <person name="McBride M.J."/>
        </authorList>
    </citation>
    <scope>NUCLEOTIDE SEQUENCE [LARGE SCALE GENOMIC DNA]</scope>
    <source>
        <strain evidence="3">ATCC 33406 / DSM 1761 / CIP 103989 / NBRC 15051 / NCIMB 9469 / D465</strain>
    </source>
</reference>
<sequence>MSSNFNTWARTSITLKLVIIGILVLVLLIPTNMVQNLIQERETTRDSAVSEVASKWGMDQTIGTPIISIPYYTVVVNANNQKETYRNYAHILPDDIKIKTKLVPSTKKRGLYEVVLYNTQVSILGSFKSEIQNLQQKTSNTLRLDQACIQLGISDLKGLKDVVQFNMDGTDTFEFNPGVPNTDIYNSGMSFPIDLTAKDAFAFSCNLNLNGSTSLHFQPYGKKTMVELTTTWANPSYQGAFLPDTSITTETGSYARWKILQLNRNYPQYGFGDFIRQSERAAANITDGQASSFGLRLILPVDQYQKITRSAKYSIMFILLTVVAFFFVEIINKKKIHPIQYLLIGFGIVLFYVLLLSISEHTNFETAYWISCAGIVLLISLYTQSMLRKIKVTLLIAAILSTLYVFFYALLQLQDFSLLMGSIGLFIILAVTMYLTRNIDWYKEDNSSTENFSAAPESLD</sequence>
<organism evidence="2 3">
    <name type="scientific">Cytophaga hutchinsonii (strain ATCC 33406 / DSM 1761 / CIP 103989 / NBRC 15051 / NCIMB 9469 / D465)</name>
    <dbReference type="NCBI Taxonomy" id="269798"/>
    <lineage>
        <taxon>Bacteria</taxon>
        <taxon>Pseudomonadati</taxon>
        <taxon>Bacteroidota</taxon>
        <taxon>Cytophagia</taxon>
        <taxon>Cytophagales</taxon>
        <taxon>Cytophagaceae</taxon>
        <taxon>Cytophaga</taxon>
    </lineage>
</organism>
<feature type="transmembrane region" description="Helical" evidence="1">
    <location>
        <begin position="12"/>
        <end position="29"/>
    </location>
</feature>
<keyword evidence="1" id="KW-0812">Transmembrane</keyword>
<dbReference type="AlphaFoldDB" id="A0A6N4STY1"/>
<evidence type="ECO:0000313" key="3">
    <source>
        <dbReference type="Proteomes" id="UP000001822"/>
    </source>
</evidence>
<dbReference type="Pfam" id="PF06123">
    <property type="entry name" value="CreD"/>
    <property type="match status" value="1"/>
</dbReference>
<dbReference type="GO" id="GO:0005886">
    <property type="term" value="C:plasma membrane"/>
    <property type="evidence" value="ECO:0007669"/>
    <property type="project" value="TreeGrafter"/>
</dbReference>
<dbReference type="EMBL" id="CP000383">
    <property type="protein sequence ID" value="ABG59835.1"/>
    <property type="molecule type" value="Genomic_DNA"/>
</dbReference>
<keyword evidence="1" id="KW-0472">Membrane</keyword>
<dbReference type="NCBIfam" id="NF008712">
    <property type="entry name" value="PRK11715.1-1"/>
    <property type="match status" value="1"/>
</dbReference>
<dbReference type="PIRSF" id="PIRSF004548">
    <property type="entry name" value="CreD"/>
    <property type="match status" value="1"/>
</dbReference>
<feature type="transmembrane region" description="Helical" evidence="1">
    <location>
        <begin position="366"/>
        <end position="383"/>
    </location>
</feature>
<keyword evidence="3" id="KW-1185">Reference proteome</keyword>
<feature type="transmembrane region" description="Helical" evidence="1">
    <location>
        <begin position="416"/>
        <end position="435"/>
    </location>
</feature>
<dbReference type="InterPro" id="IPR010364">
    <property type="entry name" value="Uncharacterised_IM_CreD"/>
</dbReference>
<dbReference type="KEGG" id="chu:CHU_2582"/>
<dbReference type="RefSeq" id="WP_011585945.1">
    <property type="nucleotide sequence ID" value="NC_008255.1"/>
</dbReference>
<accession>A0A6N4STY1</accession>
<evidence type="ECO:0000313" key="2">
    <source>
        <dbReference type="EMBL" id="ABG59835.1"/>
    </source>
</evidence>
<dbReference type="PANTHER" id="PTHR30092:SF0">
    <property type="entry name" value="INNER MEMBRANE PROTEIN CRED"/>
    <property type="match status" value="1"/>
</dbReference>
<protein>
    <submittedName>
        <fullName evidence="2">Inner membrane protein</fullName>
    </submittedName>
</protein>
<feature type="transmembrane region" description="Helical" evidence="1">
    <location>
        <begin position="313"/>
        <end position="332"/>
    </location>
</feature>
<dbReference type="PANTHER" id="PTHR30092">
    <property type="entry name" value="INNER MEMBRANE PROTEIN CRED"/>
    <property type="match status" value="1"/>
</dbReference>
<proteinExistence type="predicted"/>
<evidence type="ECO:0000256" key="1">
    <source>
        <dbReference type="SAM" id="Phobius"/>
    </source>
</evidence>
<gene>
    <name evidence="2" type="primary">creD</name>
    <name evidence="2" type="ordered locus">CHU_2582</name>
</gene>
<feature type="transmembrane region" description="Helical" evidence="1">
    <location>
        <begin position="390"/>
        <end position="410"/>
    </location>
</feature>
<feature type="transmembrane region" description="Helical" evidence="1">
    <location>
        <begin position="339"/>
        <end position="360"/>
    </location>
</feature>
<name>A0A6N4STY1_CYTH3</name>